<comment type="caution">
    <text evidence="1">The sequence shown here is derived from an EMBL/GenBank/DDBJ whole genome shotgun (WGS) entry which is preliminary data.</text>
</comment>
<evidence type="ECO:0000313" key="2">
    <source>
        <dbReference type="Proteomes" id="UP000821845"/>
    </source>
</evidence>
<accession>A0ACB7S6Z3</accession>
<dbReference type="Proteomes" id="UP000821845">
    <property type="component" value="Chromosome 5"/>
</dbReference>
<dbReference type="EMBL" id="CM023485">
    <property type="protein sequence ID" value="KAH6929847.1"/>
    <property type="molecule type" value="Genomic_DNA"/>
</dbReference>
<evidence type="ECO:0000313" key="1">
    <source>
        <dbReference type="EMBL" id="KAH6929847.1"/>
    </source>
</evidence>
<name>A0ACB7S6Z3_HYAAI</name>
<keyword evidence="2" id="KW-1185">Reference proteome</keyword>
<reference evidence="1" key="1">
    <citation type="submission" date="2020-05" db="EMBL/GenBank/DDBJ databases">
        <title>Large-scale comparative analyses of tick genomes elucidate their genetic diversity and vector capacities.</title>
        <authorList>
            <person name="Jia N."/>
            <person name="Wang J."/>
            <person name="Shi W."/>
            <person name="Du L."/>
            <person name="Sun Y."/>
            <person name="Zhan W."/>
            <person name="Jiang J."/>
            <person name="Wang Q."/>
            <person name="Zhang B."/>
            <person name="Ji P."/>
            <person name="Sakyi L.B."/>
            <person name="Cui X."/>
            <person name="Yuan T."/>
            <person name="Jiang B."/>
            <person name="Yang W."/>
            <person name="Lam T.T.-Y."/>
            <person name="Chang Q."/>
            <person name="Ding S."/>
            <person name="Wang X."/>
            <person name="Zhu J."/>
            <person name="Ruan X."/>
            <person name="Zhao L."/>
            <person name="Wei J."/>
            <person name="Que T."/>
            <person name="Du C."/>
            <person name="Cheng J."/>
            <person name="Dai P."/>
            <person name="Han X."/>
            <person name="Huang E."/>
            <person name="Gao Y."/>
            <person name="Liu J."/>
            <person name="Shao H."/>
            <person name="Ye R."/>
            <person name="Li L."/>
            <person name="Wei W."/>
            <person name="Wang X."/>
            <person name="Wang C."/>
            <person name="Yang T."/>
            <person name="Huo Q."/>
            <person name="Li W."/>
            <person name="Guo W."/>
            <person name="Chen H."/>
            <person name="Zhou L."/>
            <person name="Ni X."/>
            <person name="Tian J."/>
            <person name="Zhou Y."/>
            <person name="Sheng Y."/>
            <person name="Liu T."/>
            <person name="Pan Y."/>
            <person name="Xia L."/>
            <person name="Li J."/>
            <person name="Zhao F."/>
            <person name="Cao W."/>
        </authorList>
    </citation>
    <scope>NUCLEOTIDE SEQUENCE</scope>
    <source>
        <strain evidence="1">Hyas-2018</strain>
    </source>
</reference>
<gene>
    <name evidence="1" type="ORF">HPB50_005998</name>
</gene>
<protein>
    <submittedName>
        <fullName evidence="1">Uncharacterized protein</fullName>
    </submittedName>
</protein>
<proteinExistence type="predicted"/>
<organism evidence="1 2">
    <name type="scientific">Hyalomma asiaticum</name>
    <name type="common">Tick</name>
    <dbReference type="NCBI Taxonomy" id="266040"/>
    <lineage>
        <taxon>Eukaryota</taxon>
        <taxon>Metazoa</taxon>
        <taxon>Ecdysozoa</taxon>
        <taxon>Arthropoda</taxon>
        <taxon>Chelicerata</taxon>
        <taxon>Arachnida</taxon>
        <taxon>Acari</taxon>
        <taxon>Parasitiformes</taxon>
        <taxon>Ixodida</taxon>
        <taxon>Ixodoidea</taxon>
        <taxon>Ixodidae</taxon>
        <taxon>Hyalomminae</taxon>
        <taxon>Hyalomma</taxon>
    </lineage>
</organism>
<sequence>MPASYVNQLGVSVASHCQQRQAARKKNENHVVWLAEGPRPAVRLSHGARNQTRKVEGGRVRKAVVVCWLSRPTAAGSVASQSTAGAVARTGELLSGHRATDRAELLLALRWEMRKRVNADEGQCVKLAFLTVSRPGTEWAVVSPAPLRALTRKTTCRFCFKTGNANLRMHVA</sequence>